<organism evidence="2 3">
    <name type="scientific">Thalassotalea nanhaiensis</name>
    <dbReference type="NCBI Taxonomy" id="3065648"/>
    <lineage>
        <taxon>Bacteria</taxon>
        <taxon>Pseudomonadati</taxon>
        <taxon>Pseudomonadota</taxon>
        <taxon>Gammaproteobacteria</taxon>
        <taxon>Alteromonadales</taxon>
        <taxon>Colwelliaceae</taxon>
        <taxon>Thalassotalea</taxon>
    </lineage>
</organism>
<dbReference type="Pfam" id="PF13621">
    <property type="entry name" value="Cupin_8"/>
    <property type="match status" value="1"/>
</dbReference>
<evidence type="ECO:0000313" key="3">
    <source>
        <dbReference type="Proteomes" id="UP001248581"/>
    </source>
</evidence>
<dbReference type="InterPro" id="IPR003347">
    <property type="entry name" value="JmjC_dom"/>
</dbReference>
<dbReference type="PROSITE" id="PS51184">
    <property type="entry name" value="JMJC"/>
    <property type="match status" value="1"/>
</dbReference>
<reference evidence="3" key="1">
    <citation type="submission" date="2023-09" db="EMBL/GenBank/DDBJ databases">
        <authorList>
            <person name="Li S."/>
            <person name="Li X."/>
            <person name="Zhang C."/>
            <person name="Zhao Z."/>
        </authorList>
    </citation>
    <scope>NUCLEOTIDE SEQUENCE [LARGE SCALE GENOMIC DNA]</scope>
    <source>
        <strain evidence="3">SQ345</strain>
    </source>
</reference>
<dbReference type="InterPro" id="IPR041667">
    <property type="entry name" value="Cupin_8"/>
</dbReference>
<dbReference type="Gene3D" id="2.60.120.650">
    <property type="entry name" value="Cupin"/>
    <property type="match status" value="1"/>
</dbReference>
<gene>
    <name evidence="2" type="ORF">RI845_14980</name>
</gene>
<evidence type="ECO:0000313" key="2">
    <source>
        <dbReference type="EMBL" id="WNC70407.1"/>
    </source>
</evidence>
<evidence type="ECO:0000259" key="1">
    <source>
        <dbReference type="PROSITE" id="PS51184"/>
    </source>
</evidence>
<keyword evidence="3" id="KW-1185">Reference proteome</keyword>
<feature type="domain" description="JmjC" evidence="1">
    <location>
        <begin position="114"/>
        <end position="272"/>
    </location>
</feature>
<dbReference type="SUPFAM" id="SSF51197">
    <property type="entry name" value="Clavaminate synthase-like"/>
    <property type="match status" value="1"/>
</dbReference>
<name>A0ABY9TNR7_9GAMM</name>
<dbReference type="Proteomes" id="UP001248581">
    <property type="component" value="Chromosome"/>
</dbReference>
<proteinExistence type="predicted"/>
<dbReference type="SMART" id="SM00558">
    <property type="entry name" value="JmjC"/>
    <property type="match status" value="1"/>
</dbReference>
<accession>A0ABY9TNR7</accession>
<dbReference type="PANTHER" id="PTHR12461:SF105">
    <property type="entry name" value="HYPOXIA-INDUCIBLE FACTOR 1-ALPHA INHIBITOR"/>
    <property type="match status" value="1"/>
</dbReference>
<protein>
    <submittedName>
        <fullName evidence="2">Cupin-like domain-containing protein</fullName>
    </submittedName>
</protein>
<dbReference type="PANTHER" id="PTHR12461">
    <property type="entry name" value="HYPOXIA-INDUCIBLE FACTOR 1 ALPHA INHIBITOR-RELATED"/>
    <property type="match status" value="1"/>
</dbReference>
<dbReference type="EMBL" id="CP134146">
    <property type="protein sequence ID" value="WNC70407.1"/>
    <property type="molecule type" value="Genomic_DNA"/>
</dbReference>
<sequence>MFSQIKPVEQVSSCSADNIPASILSSTQPIILKGLVKHWPIVCAANESNESAVNYLQQFYQGMPVGAGFGESKDNGRLFYNDDLSGFNFDRKTIALDTFLTELLQPVQQPTAAKYVGSTDINKLLPSFREHNDLSALSEFKPLASIWLSNRSRIAAHHDTPNNIACCVAGKRRFTLFPPEEVKNLYIGPLDHTPAGQAISLVDFYEPDFERFPKFEQALANAQVAELEPGDCLFLPSMWWHHVEGLDNFNILINYWWQTTNLQMGAGMDALYHALLNIKDLPEQQKLAWQAMFEHYIFNVDENTLDHIPEDKLGILDSNSDMAARKIRAMLLNKLNR</sequence>